<evidence type="ECO:0000259" key="2">
    <source>
        <dbReference type="Pfam" id="PF17289"/>
    </source>
</evidence>
<dbReference type="InterPro" id="IPR006517">
    <property type="entry name" value="Phage_terminase_lsu-like_C"/>
</dbReference>
<name>A0ABT9BBC0_9BACT</name>
<protein>
    <submittedName>
        <fullName evidence="3">Phage terminase large subunit</fullName>
    </submittedName>
</protein>
<keyword evidence="4" id="KW-1185">Reference proteome</keyword>
<organism evidence="3 4">
    <name type="scientific">Hymenobacter aranciens</name>
    <dbReference type="NCBI Taxonomy" id="3063996"/>
    <lineage>
        <taxon>Bacteria</taxon>
        <taxon>Pseudomonadati</taxon>
        <taxon>Bacteroidota</taxon>
        <taxon>Cytophagia</taxon>
        <taxon>Cytophagales</taxon>
        <taxon>Hymenobacteraceae</taxon>
        <taxon>Hymenobacter</taxon>
    </lineage>
</organism>
<dbReference type="InterPro" id="IPR035421">
    <property type="entry name" value="Terminase_6C"/>
</dbReference>
<evidence type="ECO:0000313" key="3">
    <source>
        <dbReference type="EMBL" id="MDO7874317.1"/>
    </source>
</evidence>
<sequence>MQAEAERVFAGEARTHDLLLCTPPRASKSLLVSVCFPLWCWLNWPTAKFICVSANQQLANQLALQGRDLINSPWFQEHFGTKVTLRKDVDAKSNYQTTQGGTRLAFGRGANVTGFGADIILVDDINSANERGKPAAIQEASSYYDGALSSRLNNALVGGRIILQQRIAEDDLIGHLLARDAQHQDAAQVVKLISIPAELAGNTTVSPQELREHYDADGLFWPSLFPRRRLDQHRAELGSRDYASQYLQRPVPEGGNLFREEELTIIDSTAFAAETADAVWHAWLDTAYTADAKNDASALLIGAVVGGYLYVAEVHELRLEFPQLLQKLPQLFEKYLTTRSKVYVEGKASGKSVVQQLRASSRFNVVEVSPGRDSKYTRAVAASPFVEGRRVKLQAARWNRGFIDQLTSFPNAAHDDMVDVLLYAIATAQKPVSSFSTFVIGR</sequence>
<proteinExistence type="predicted"/>
<dbReference type="Pfam" id="PF17289">
    <property type="entry name" value="Terminase_6C"/>
    <property type="match status" value="1"/>
</dbReference>
<dbReference type="EMBL" id="JAUQSY010000003">
    <property type="protein sequence ID" value="MDO7874317.1"/>
    <property type="molecule type" value="Genomic_DNA"/>
</dbReference>
<gene>
    <name evidence="3" type="primary">terL</name>
    <name evidence="3" type="ORF">Q5H93_06200</name>
</gene>
<dbReference type="NCBIfam" id="TIGR01630">
    <property type="entry name" value="psiM2_ORF9"/>
    <property type="match status" value="1"/>
</dbReference>
<accession>A0ABT9BBC0</accession>
<comment type="caution">
    <text evidence="3">The sequence shown here is derived from an EMBL/GenBank/DDBJ whole genome shotgun (WGS) entry which is preliminary data.</text>
</comment>
<reference evidence="3" key="1">
    <citation type="submission" date="2023-07" db="EMBL/GenBank/DDBJ databases">
        <authorList>
            <person name="Kim M.K."/>
        </authorList>
    </citation>
    <scope>NUCLEOTIDE SEQUENCE</scope>
    <source>
        <strain evidence="3">ASUV-10-1</strain>
    </source>
</reference>
<evidence type="ECO:0000256" key="1">
    <source>
        <dbReference type="ARBA" id="ARBA00022612"/>
    </source>
</evidence>
<evidence type="ECO:0000313" key="4">
    <source>
        <dbReference type="Proteomes" id="UP001176429"/>
    </source>
</evidence>
<dbReference type="RefSeq" id="WP_305005630.1">
    <property type="nucleotide sequence ID" value="NZ_JAUQSY010000003.1"/>
</dbReference>
<keyword evidence="1" id="KW-1188">Viral release from host cell</keyword>
<dbReference type="Proteomes" id="UP001176429">
    <property type="component" value="Unassembled WGS sequence"/>
</dbReference>
<feature type="domain" description="Terminase large subunit gp17-like C-terminal" evidence="2">
    <location>
        <begin position="283"/>
        <end position="426"/>
    </location>
</feature>